<keyword evidence="2" id="KW-0812">Transmembrane</keyword>
<reference evidence="3 4" key="1">
    <citation type="submission" date="2024-02" db="EMBL/GenBank/DDBJ databases">
        <authorList>
            <person name="Vignale AGUSTIN F."/>
            <person name="Sosa J E."/>
            <person name="Modenutti C."/>
        </authorList>
    </citation>
    <scope>NUCLEOTIDE SEQUENCE [LARGE SCALE GENOMIC DNA]</scope>
</reference>
<keyword evidence="2" id="KW-0472">Membrane</keyword>
<dbReference type="AlphaFoldDB" id="A0ABC8QUD8"/>
<evidence type="ECO:0000256" key="1">
    <source>
        <dbReference type="SAM" id="MobiDB-lite"/>
    </source>
</evidence>
<evidence type="ECO:0000313" key="4">
    <source>
        <dbReference type="Proteomes" id="UP001642360"/>
    </source>
</evidence>
<dbReference type="PANTHER" id="PTHR34054:SF2">
    <property type="entry name" value="EXPRESSED PROTEIN"/>
    <property type="match status" value="1"/>
</dbReference>
<organism evidence="3 4">
    <name type="scientific">Ilex paraguariensis</name>
    <name type="common">yerba mate</name>
    <dbReference type="NCBI Taxonomy" id="185542"/>
    <lineage>
        <taxon>Eukaryota</taxon>
        <taxon>Viridiplantae</taxon>
        <taxon>Streptophyta</taxon>
        <taxon>Embryophyta</taxon>
        <taxon>Tracheophyta</taxon>
        <taxon>Spermatophyta</taxon>
        <taxon>Magnoliopsida</taxon>
        <taxon>eudicotyledons</taxon>
        <taxon>Gunneridae</taxon>
        <taxon>Pentapetalae</taxon>
        <taxon>asterids</taxon>
        <taxon>campanulids</taxon>
        <taxon>Aquifoliales</taxon>
        <taxon>Aquifoliaceae</taxon>
        <taxon>Ilex</taxon>
    </lineage>
</organism>
<evidence type="ECO:0000256" key="2">
    <source>
        <dbReference type="SAM" id="Phobius"/>
    </source>
</evidence>
<evidence type="ECO:0000313" key="3">
    <source>
        <dbReference type="EMBL" id="CAK9136223.1"/>
    </source>
</evidence>
<accession>A0ABC8QUD8</accession>
<dbReference type="PANTHER" id="PTHR34054">
    <property type="entry name" value="EXPRESSED PROTEIN"/>
    <property type="match status" value="1"/>
</dbReference>
<gene>
    <name evidence="3" type="ORF">ILEXP_LOCUS3199</name>
</gene>
<feature type="transmembrane region" description="Helical" evidence="2">
    <location>
        <begin position="6"/>
        <end position="30"/>
    </location>
</feature>
<sequence>MRSFSNLGLGLSLVFGCLFLALIAELYYLLWWKRRITNREIEDDYSSPAREFMYRFCWKKPLCLSSVALNPQELCSSVRIIDSHVHEPQAQLHLNKDLWFRPFGEDNEEIELMRLQNLQGPPRFLFTIKEETKEDLESEDGKSGGDKSRKGSRSRSLSDLALTVETPYLTPLASPPYFTPPLSPMESSSYNQQGFNPLFESSTNVEFNRIKSSPPPKFKFLRDAEDKLHRRKLMEEEAKQAIHKGEGSKAPSNSMFFNDEENGSFITFIVAKTKERELNHHQISKQYPSSSSQVLPLASSPSNFRATTDKKPILHQSPNK</sequence>
<comment type="caution">
    <text evidence="3">The sequence shown here is derived from an EMBL/GenBank/DDBJ whole genome shotgun (WGS) entry which is preliminary data.</text>
</comment>
<keyword evidence="2" id="KW-1133">Transmembrane helix</keyword>
<dbReference type="Proteomes" id="UP001642360">
    <property type="component" value="Unassembled WGS sequence"/>
</dbReference>
<feature type="region of interest" description="Disordered" evidence="1">
    <location>
        <begin position="280"/>
        <end position="320"/>
    </location>
</feature>
<keyword evidence="4" id="KW-1185">Reference proteome</keyword>
<feature type="region of interest" description="Disordered" evidence="1">
    <location>
        <begin position="134"/>
        <end position="157"/>
    </location>
</feature>
<name>A0ABC8QUD8_9AQUA</name>
<dbReference type="PROSITE" id="PS51257">
    <property type="entry name" value="PROKAR_LIPOPROTEIN"/>
    <property type="match status" value="1"/>
</dbReference>
<protein>
    <submittedName>
        <fullName evidence="3">Uncharacterized protein</fullName>
    </submittedName>
</protein>
<dbReference type="EMBL" id="CAUOFW020000743">
    <property type="protein sequence ID" value="CAK9136223.1"/>
    <property type="molecule type" value="Genomic_DNA"/>
</dbReference>
<proteinExistence type="predicted"/>
<feature type="compositionally biased region" description="Basic and acidic residues" evidence="1">
    <location>
        <begin position="139"/>
        <end position="149"/>
    </location>
</feature>
<dbReference type="InterPro" id="IPR045884">
    <property type="entry name" value="At5g59350-like"/>
</dbReference>
<feature type="compositionally biased region" description="Low complexity" evidence="1">
    <location>
        <begin position="288"/>
        <end position="302"/>
    </location>
</feature>